<dbReference type="InterPro" id="IPR000305">
    <property type="entry name" value="GIY-YIG_endonuc"/>
</dbReference>
<dbReference type="EMBL" id="NGKU01000001">
    <property type="protein sequence ID" value="OTN75472.1"/>
    <property type="molecule type" value="Genomic_DNA"/>
</dbReference>
<organism evidence="2 3">
    <name type="scientific">Candidatus Enterococcus testudinis</name>
    <dbReference type="NCBI Taxonomy" id="1834191"/>
    <lineage>
        <taxon>Bacteria</taxon>
        <taxon>Bacillati</taxon>
        <taxon>Bacillota</taxon>
        <taxon>Bacilli</taxon>
        <taxon>Lactobacillales</taxon>
        <taxon>Enterococcaceae</taxon>
        <taxon>Enterococcus</taxon>
    </lineage>
</organism>
<dbReference type="STRING" id="1834191.A5886_000542"/>
<protein>
    <recommendedName>
        <fullName evidence="1">GIY-YIG domain-containing protein</fullName>
    </recommendedName>
</protein>
<dbReference type="RefSeq" id="WP_086273527.1">
    <property type="nucleotide sequence ID" value="NZ_NGKU01000001.1"/>
</dbReference>
<dbReference type="Gene3D" id="3.40.1440.10">
    <property type="entry name" value="GIY-YIG endonuclease"/>
    <property type="match status" value="1"/>
</dbReference>
<dbReference type="SUPFAM" id="SSF82771">
    <property type="entry name" value="GIY-YIG endonuclease"/>
    <property type="match status" value="1"/>
</dbReference>
<dbReference type="Proteomes" id="UP000195043">
    <property type="component" value="Unassembled WGS sequence"/>
</dbReference>
<evidence type="ECO:0000313" key="3">
    <source>
        <dbReference type="Proteomes" id="UP000195043"/>
    </source>
</evidence>
<evidence type="ECO:0000259" key="1">
    <source>
        <dbReference type="PROSITE" id="PS50164"/>
    </source>
</evidence>
<name>A0A242A3E4_9ENTE</name>
<reference evidence="2 3" key="1">
    <citation type="submission" date="2017-05" db="EMBL/GenBank/DDBJ databases">
        <title>The Genome Sequence of Enterococcus sp. 8G7_MSG3316.</title>
        <authorList>
            <consortium name="The Broad Institute Genomics Platform"/>
            <consortium name="The Broad Institute Genomic Center for Infectious Diseases"/>
            <person name="Earl A."/>
            <person name="Manson A."/>
            <person name="Schwartman J."/>
            <person name="Gilmore M."/>
            <person name="Abouelleil A."/>
            <person name="Cao P."/>
            <person name="Chapman S."/>
            <person name="Cusick C."/>
            <person name="Shea T."/>
            <person name="Young S."/>
            <person name="Neafsey D."/>
            <person name="Nusbaum C."/>
            <person name="Birren B."/>
        </authorList>
    </citation>
    <scope>NUCLEOTIDE SEQUENCE [LARGE SCALE GENOMIC DNA]</scope>
    <source>
        <strain evidence="2 3">8G7_MSG3316</strain>
    </source>
</reference>
<dbReference type="PROSITE" id="PS50164">
    <property type="entry name" value="GIY_YIG"/>
    <property type="match status" value="1"/>
</dbReference>
<dbReference type="InterPro" id="IPR035901">
    <property type="entry name" value="GIY-YIG_endonuc_sf"/>
</dbReference>
<dbReference type="CDD" id="cd10446">
    <property type="entry name" value="GIY-YIG_unchar_1"/>
    <property type="match status" value="1"/>
</dbReference>
<comment type="caution">
    <text evidence="2">The sequence shown here is derived from an EMBL/GenBank/DDBJ whole genome shotgun (WGS) entry which is preliminary data.</text>
</comment>
<sequence>MDIKLNDIFNLSEENLKNINFKLNKSNQIEDPIFLFYTNKQRFVEYVSWKKGHYDKKAHFSKDRDYVGHFVMMPNSKHQWLFAGIFEIIGEYANSQGIIYEVKEVEKYKCFSGRVVVDYKKKRGYQGTKFKPETMIQEMIVAEILPDVYEGLEFEGYDNVSLTFRELKGLYAVESPSWKTALASVKGIYALTDKSNGKLYIGKADGNEMIWQRWASYISSYHGGDVALKNLLEEKGQYHFEQYFTFTLIEMFRSTVADDVINQRESYWKRVLDTRKHGYNLN</sequence>
<gene>
    <name evidence="2" type="ORF">A5886_000542</name>
</gene>
<keyword evidence="3" id="KW-1185">Reference proteome</keyword>
<proteinExistence type="predicted"/>
<feature type="domain" description="GIY-YIG" evidence="1">
    <location>
        <begin position="184"/>
        <end position="281"/>
    </location>
</feature>
<dbReference type="AlphaFoldDB" id="A0A242A3E4"/>
<accession>A0A242A3E4</accession>
<evidence type="ECO:0000313" key="2">
    <source>
        <dbReference type="EMBL" id="OTN75472.1"/>
    </source>
</evidence>